<evidence type="ECO:0000256" key="1">
    <source>
        <dbReference type="SAM" id="MobiDB-lite"/>
    </source>
</evidence>
<dbReference type="RefSeq" id="WP_126030585.1">
    <property type="nucleotide sequence ID" value="NZ_QXGJ01000009.1"/>
</dbReference>
<evidence type="ECO:0000313" key="4">
    <source>
        <dbReference type="Proteomes" id="UP000288607"/>
    </source>
</evidence>
<organism evidence="3 4">
    <name type="scientific">Bifidobacterium callimiconis</name>
    <dbReference type="NCBI Taxonomy" id="2306973"/>
    <lineage>
        <taxon>Bacteria</taxon>
        <taxon>Bacillati</taxon>
        <taxon>Actinomycetota</taxon>
        <taxon>Actinomycetes</taxon>
        <taxon>Bifidobacteriales</taxon>
        <taxon>Bifidobacteriaceae</taxon>
        <taxon>Bifidobacterium</taxon>
    </lineage>
</organism>
<evidence type="ECO:0000313" key="3">
    <source>
        <dbReference type="EMBL" id="RSX50234.1"/>
    </source>
</evidence>
<proteinExistence type="predicted"/>
<dbReference type="OrthoDB" id="3231852at2"/>
<name>A0A430FBK5_9BIFI</name>
<keyword evidence="2" id="KW-0812">Transmembrane</keyword>
<keyword evidence="4" id="KW-1185">Reference proteome</keyword>
<keyword evidence="2" id="KW-1133">Transmembrane helix</keyword>
<accession>A0A430FBK5</accession>
<reference evidence="3 4" key="1">
    <citation type="submission" date="2018-09" db="EMBL/GenBank/DDBJ databases">
        <title>Characterization of the phylogenetic diversity of five novel species belonging to the genus Bifidobacterium.</title>
        <authorList>
            <person name="Lugli G.A."/>
            <person name="Duranti S."/>
            <person name="Milani C."/>
        </authorList>
    </citation>
    <scope>NUCLEOTIDE SEQUENCE [LARGE SCALE GENOMIC DNA]</scope>
    <source>
        <strain evidence="3 4">2028B</strain>
    </source>
</reference>
<dbReference type="Proteomes" id="UP000288607">
    <property type="component" value="Unassembled WGS sequence"/>
</dbReference>
<evidence type="ECO:0000256" key="2">
    <source>
        <dbReference type="SAM" id="Phobius"/>
    </source>
</evidence>
<comment type="caution">
    <text evidence="3">The sequence shown here is derived from an EMBL/GenBank/DDBJ whole genome shotgun (WGS) entry which is preliminary data.</text>
</comment>
<keyword evidence="2" id="KW-0472">Membrane</keyword>
<protein>
    <submittedName>
        <fullName evidence="3">Uncharacterized protein</fullName>
    </submittedName>
</protein>
<feature type="region of interest" description="Disordered" evidence="1">
    <location>
        <begin position="1"/>
        <end position="80"/>
    </location>
</feature>
<dbReference type="AlphaFoldDB" id="A0A430FBK5"/>
<dbReference type="EMBL" id="QXGJ01000009">
    <property type="protein sequence ID" value="RSX50234.1"/>
    <property type="molecule type" value="Genomic_DNA"/>
</dbReference>
<feature type="compositionally biased region" description="Basic and acidic residues" evidence="1">
    <location>
        <begin position="41"/>
        <end position="72"/>
    </location>
</feature>
<sequence>MRPFRQPDADYVPIDAAGESNEKTHPTGRRKSSGGKTAGRKIADRATADRATADRATADRATGDRATGDRATADPADCATADRKTNTVDAAARPRSSRTAAIVLILALALTIVGSVTIGTTTLITTDDNPPSGYLPVSEYSLVNTASGSIVTKAYVRDYPGQFTSVGEDGNSCRIDHEDCDFTLATQRGIRPGDGWNAFVRQYGNMTADEIIVSDNDGGYVKSYMSDEDRAAERNLREHYNITVAEFDRKYIQAGKIDLAQRAVTVTFQAKYKLGRTYYTAAEQWEAEYGGGLLNVGPLRRYNGLLDFDPQTYIMEFDFGNNAMRPYLDDGDLISISVRLSK</sequence>
<gene>
    <name evidence="3" type="ORF">D2E23_1782</name>
</gene>
<feature type="transmembrane region" description="Helical" evidence="2">
    <location>
        <begin position="101"/>
        <end position="124"/>
    </location>
</feature>